<sequence length="49" mass="5565">MDKSSINKSEKTKPDACNYFVDIDIMRSPMALLNAANKIHSRLLVKDKN</sequence>
<evidence type="ECO:0000313" key="2">
    <source>
        <dbReference type="Proteomes" id="UP000471465"/>
    </source>
</evidence>
<evidence type="ECO:0000313" key="1">
    <source>
        <dbReference type="EMBL" id="KAF0568518.1"/>
    </source>
</evidence>
<reference evidence="1 2" key="1">
    <citation type="submission" date="2019-09" db="EMBL/GenBank/DDBJ databases">
        <title>Draft genome sequence of Psychrobacter nivimaris LAMA 639, in search for biotechnological relevant genes.</title>
        <authorList>
            <person name="Lima A.O.S."/>
            <person name="Staloch B.E.K."/>
            <person name="Freitas R.C."/>
            <person name="Niero H."/>
            <person name="Silva M.A.C."/>
        </authorList>
    </citation>
    <scope>NUCLEOTIDE SEQUENCE [LARGE SCALE GENOMIC DNA]</scope>
    <source>
        <strain evidence="1 2">LAMA 639</strain>
    </source>
</reference>
<accession>A0A6N7BVY3</accession>
<organism evidence="1 2">
    <name type="scientific">Psychrobacter nivimaris</name>
    <dbReference type="NCBI Taxonomy" id="281738"/>
    <lineage>
        <taxon>Bacteria</taxon>
        <taxon>Pseudomonadati</taxon>
        <taxon>Pseudomonadota</taxon>
        <taxon>Gammaproteobacteria</taxon>
        <taxon>Moraxellales</taxon>
        <taxon>Moraxellaceae</taxon>
        <taxon>Psychrobacter</taxon>
    </lineage>
</organism>
<dbReference type="AlphaFoldDB" id="A0A6N7BVY3"/>
<comment type="caution">
    <text evidence="1">The sequence shown here is derived from an EMBL/GenBank/DDBJ whole genome shotgun (WGS) entry which is preliminary data.</text>
</comment>
<dbReference type="Proteomes" id="UP000471465">
    <property type="component" value="Unassembled WGS sequence"/>
</dbReference>
<gene>
    <name evidence="1" type="ORF">FQV37_926</name>
</gene>
<keyword evidence="2" id="KW-1185">Reference proteome</keyword>
<dbReference type="EMBL" id="VZIZ01000019">
    <property type="protein sequence ID" value="KAF0568518.1"/>
    <property type="molecule type" value="Genomic_DNA"/>
</dbReference>
<protein>
    <submittedName>
        <fullName evidence="1">Uncharacterized protein</fullName>
    </submittedName>
</protein>
<name>A0A6N7BVY3_9GAMM</name>
<proteinExistence type="predicted"/>